<feature type="transmembrane region" description="Helical" evidence="1">
    <location>
        <begin position="121"/>
        <end position="139"/>
    </location>
</feature>
<protein>
    <submittedName>
        <fullName evidence="2">Uncharacterized protein</fullName>
    </submittedName>
</protein>
<sequence>MNWVYLSVIHSILVVLLILYIRYDNTPHLLFPIIVNIIVGAMSLVYFLFYYREHFTTEFAKPKYYLYAVVFLFITILAYYIIKICPNPAYFRVFATLEIILLFLITLYIHRRNFKVSDLSTQSMAGLVFGCLAIILISLDEANHTDANVAI</sequence>
<feature type="transmembrane region" description="Helical" evidence="1">
    <location>
        <begin position="88"/>
        <end position="109"/>
    </location>
</feature>
<keyword evidence="1" id="KW-0812">Transmembrane</keyword>
<organism evidence="2">
    <name type="scientific">viral metagenome</name>
    <dbReference type="NCBI Taxonomy" id="1070528"/>
    <lineage>
        <taxon>unclassified sequences</taxon>
        <taxon>metagenomes</taxon>
        <taxon>organismal metagenomes</taxon>
    </lineage>
</organism>
<dbReference type="AlphaFoldDB" id="A0A6C0LNP9"/>
<accession>A0A6C0LNP9</accession>
<keyword evidence="1" id="KW-1133">Transmembrane helix</keyword>
<feature type="transmembrane region" description="Helical" evidence="1">
    <location>
        <begin position="5"/>
        <end position="23"/>
    </location>
</feature>
<keyword evidence="1" id="KW-0472">Membrane</keyword>
<reference evidence="2" key="1">
    <citation type="journal article" date="2020" name="Nature">
        <title>Giant virus diversity and host interactions through global metagenomics.</title>
        <authorList>
            <person name="Schulz F."/>
            <person name="Roux S."/>
            <person name="Paez-Espino D."/>
            <person name="Jungbluth S."/>
            <person name="Walsh D.A."/>
            <person name="Denef V.J."/>
            <person name="McMahon K.D."/>
            <person name="Konstantinidis K.T."/>
            <person name="Eloe-Fadrosh E.A."/>
            <person name="Kyrpides N.C."/>
            <person name="Woyke T."/>
        </authorList>
    </citation>
    <scope>NUCLEOTIDE SEQUENCE</scope>
    <source>
        <strain evidence="2">GVMAG-M-3300027963-21</strain>
    </source>
</reference>
<feature type="transmembrane region" description="Helical" evidence="1">
    <location>
        <begin position="29"/>
        <end position="52"/>
    </location>
</feature>
<proteinExistence type="predicted"/>
<name>A0A6C0LNP9_9ZZZZ</name>
<dbReference type="EMBL" id="MN740525">
    <property type="protein sequence ID" value="QHU31194.1"/>
    <property type="molecule type" value="Genomic_DNA"/>
</dbReference>
<evidence type="ECO:0000256" key="1">
    <source>
        <dbReference type="SAM" id="Phobius"/>
    </source>
</evidence>
<feature type="transmembrane region" description="Helical" evidence="1">
    <location>
        <begin position="64"/>
        <end position="82"/>
    </location>
</feature>
<evidence type="ECO:0000313" key="2">
    <source>
        <dbReference type="EMBL" id="QHU31194.1"/>
    </source>
</evidence>